<dbReference type="Proteomes" id="UP001374579">
    <property type="component" value="Unassembled WGS sequence"/>
</dbReference>
<dbReference type="SMART" id="SM00316">
    <property type="entry name" value="S1"/>
    <property type="match status" value="1"/>
</dbReference>
<keyword evidence="1" id="KW-0479">Metal-binding</keyword>
<gene>
    <name evidence="5" type="ORF">V1264_002874</name>
</gene>
<dbReference type="PROSITE" id="PS50158">
    <property type="entry name" value="ZF_CCHC"/>
    <property type="match status" value="1"/>
</dbReference>
<evidence type="ECO:0000313" key="5">
    <source>
        <dbReference type="EMBL" id="KAK7098619.1"/>
    </source>
</evidence>
<feature type="compositionally biased region" description="Basic residues" evidence="2">
    <location>
        <begin position="236"/>
        <end position="249"/>
    </location>
</feature>
<dbReference type="GO" id="GO:0043489">
    <property type="term" value="P:RNA stabilization"/>
    <property type="evidence" value="ECO:0007669"/>
    <property type="project" value="TreeGrafter"/>
</dbReference>
<dbReference type="GO" id="GO:0003723">
    <property type="term" value="F:RNA binding"/>
    <property type="evidence" value="ECO:0007669"/>
    <property type="project" value="TreeGrafter"/>
</dbReference>
<evidence type="ECO:0000256" key="2">
    <source>
        <dbReference type="SAM" id="MobiDB-lite"/>
    </source>
</evidence>
<feature type="compositionally biased region" description="Basic and acidic residues" evidence="2">
    <location>
        <begin position="209"/>
        <end position="220"/>
    </location>
</feature>
<dbReference type="InterPro" id="IPR001878">
    <property type="entry name" value="Znf_CCHC"/>
</dbReference>
<dbReference type="Gene3D" id="2.40.50.140">
    <property type="entry name" value="Nucleic acid-binding proteins"/>
    <property type="match status" value="1"/>
</dbReference>
<keyword evidence="1" id="KW-0863">Zinc-finger</keyword>
<dbReference type="InterPro" id="IPR012340">
    <property type="entry name" value="NA-bd_OB-fold"/>
</dbReference>
<dbReference type="GO" id="GO:0008270">
    <property type="term" value="F:zinc ion binding"/>
    <property type="evidence" value="ECO:0007669"/>
    <property type="project" value="UniProtKB-KW"/>
</dbReference>
<accession>A0AAN9B684</accession>
<comment type="caution">
    <text evidence="5">The sequence shown here is derived from an EMBL/GenBank/DDBJ whole genome shotgun (WGS) entry which is preliminary data.</text>
</comment>
<evidence type="ECO:0008006" key="7">
    <source>
        <dbReference type="Google" id="ProtNLM"/>
    </source>
</evidence>
<keyword evidence="1" id="KW-0862">Zinc</keyword>
<reference evidence="5 6" key="1">
    <citation type="submission" date="2024-02" db="EMBL/GenBank/DDBJ databases">
        <title>Chromosome-scale genome assembly of the rough periwinkle Littorina saxatilis.</title>
        <authorList>
            <person name="De Jode A."/>
            <person name="Faria R."/>
            <person name="Formenti G."/>
            <person name="Sims Y."/>
            <person name="Smith T.P."/>
            <person name="Tracey A."/>
            <person name="Wood J.M.D."/>
            <person name="Zagrodzka Z.B."/>
            <person name="Johannesson K."/>
            <person name="Butlin R.K."/>
            <person name="Leder E.H."/>
        </authorList>
    </citation>
    <scope>NUCLEOTIDE SEQUENCE [LARGE SCALE GENOMIC DNA]</scope>
    <source>
        <strain evidence="5">Snail1</strain>
        <tissue evidence="5">Muscle</tissue>
    </source>
</reference>
<dbReference type="PANTHER" id="PTHR15838">
    <property type="entry name" value="NUCLEOLAR PROTEIN OF 40 KDA"/>
    <property type="match status" value="1"/>
</dbReference>
<dbReference type="AlphaFoldDB" id="A0AAN9B684"/>
<dbReference type="InterPro" id="IPR003029">
    <property type="entry name" value="S1_domain"/>
</dbReference>
<dbReference type="PANTHER" id="PTHR15838:SF1">
    <property type="entry name" value="ZINC FINGER CCHC DOMAIN-CONTAINING PROTEIN 17"/>
    <property type="match status" value="1"/>
</dbReference>
<proteinExistence type="predicted"/>
<evidence type="ECO:0000256" key="1">
    <source>
        <dbReference type="PROSITE-ProRule" id="PRU00047"/>
    </source>
</evidence>
<evidence type="ECO:0000259" key="3">
    <source>
        <dbReference type="PROSITE" id="PS50126"/>
    </source>
</evidence>
<name>A0AAN9B684_9CAEN</name>
<feature type="region of interest" description="Disordered" evidence="2">
    <location>
        <begin position="158"/>
        <end position="249"/>
    </location>
</feature>
<sequence length="249" mass="28119">MAKYENEDMPAMHSIFHGQVASVQKYGVFVSLPGFKRHGLVHVSQMSSARIEDPAEMLAKGEKVYCKVISVEAEGSKIGLSMKLVNQTTGKDLDPNNVTQSLDERKRKQFFAGQKPPIELGAVYDTKCRSCGGHGHLAMDCFVDKGGKQYDLVPDLEDMVPSEPEAPPPDTPTPTEGSTHKKKKKKEKKMKKEKKRKKKHCSSSSESSGSEKERRREIREKRKRHHSNSSDSSQERHRKHKKSSHKHRS</sequence>
<keyword evidence="6" id="KW-1185">Reference proteome</keyword>
<dbReference type="Pfam" id="PF00575">
    <property type="entry name" value="S1"/>
    <property type="match status" value="1"/>
</dbReference>
<dbReference type="EMBL" id="JBAMIC010000012">
    <property type="protein sequence ID" value="KAK7098619.1"/>
    <property type="molecule type" value="Genomic_DNA"/>
</dbReference>
<dbReference type="PROSITE" id="PS50126">
    <property type="entry name" value="S1"/>
    <property type="match status" value="1"/>
</dbReference>
<protein>
    <recommendedName>
        <fullName evidence="7">Nucleolar protein of 40 kDa</fullName>
    </recommendedName>
</protein>
<dbReference type="SUPFAM" id="SSF50249">
    <property type="entry name" value="Nucleic acid-binding proteins"/>
    <property type="match status" value="1"/>
</dbReference>
<evidence type="ECO:0000313" key="6">
    <source>
        <dbReference type="Proteomes" id="UP001374579"/>
    </source>
</evidence>
<feature type="domain" description="S1 motif" evidence="3">
    <location>
        <begin position="13"/>
        <end position="83"/>
    </location>
</feature>
<feature type="compositionally biased region" description="Basic residues" evidence="2">
    <location>
        <begin position="180"/>
        <end position="201"/>
    </location>
</feature>
<evidence type="ECO:0000259" key="4">
    <source>
        <dbReference type="PROSITE" id="PS50158"/>
    </source>
</evidence>
<organism evidence="5 6">
    <name type="scientific">Littorina saxatilis</name>
    <dbReference type="NCBI Taxonomy" id="31220"/>
    <lineage>
        <taxon>Eukaryota</taxon>
        <taxon>Metazoa</taxon>
        <taxon>Spiralia</taxon>
        <taxon>Lophotrochozoa</taxon>
        <taxon>Mollusca</taxon>
        <taxon>Gastropoda</taxon>
        <taxon>Caenogastropoda</taxon>
        <taxon>Littorinimorpha</taxon>
        <taxon>Littorinoidea</taxon>
        <taxon>Littorinidae</taxon>
        <taxon>Littorina</taxon>
    </lineage>
</organism>
<dbReference type="FunFam" id="2.40.50.140:FF:000061">
    <property type="entry name" value="ATP-dependent RNA helicase DHX8"/>
    <property type="match status" value="1"/>
</dbReference>
<feature type="domain" description="CCHC-type" evidence="4">
    <location>
        <begin position="127"/>
        <end position="141"/>
    </location>
</feature>